<keyword evidence="3" id="KW-1185">Reference proteome</keyword>
<dbReference type="AlphaFoldDB" id="A0AA35S1S1"/>
<dbReference type="InterPro" id="IPR051698">
    <property type="entry name" value="Transposase_11-like"/>
</dbReference>
<sequence>MTIRAVIGGAEGWSDVELFVQCKYEWFQRFLDLPDGVPCPDTFARVFARIDPEQFRDCLMDWVSSVNRLTHGQVIAVDGKTLRRSHDRNSGKEVIHMVSALGFGELLGVGSDQGGSEVQ</sequence>
<dbReference type="Proteomes" id="UP001174909">
    <property type="component" value="Unassembled WGS sequence"/>
</dbReference>
<dbReference type="InterPro" id="IPR047647">
    <property type="entry name" value="ISAs1_transpos"/>
</dbReference>
<accession>A0AA35S1S1</accession>
<evidence type="ECO:0000313" key="3">
    <source>
        <dbReference type="Proteomes" id="UP001174909"/>
    </source>
</evidence>
<evidence type="ECO:0000259" key="1">
    <source>
        <dbReference type="Pfam" id="PF13808"/>
    </source>
</evidence>
<dbReference type="NCBIfam" id="NF033564">
    <property type="entry name" value="transpos_ISAs1"/>
    <property type="match status" value="1"/>
</dbReference>
<dbReference type="InterPro" id="IPR032806">
    <property type="entry name" value="YbfD_N"/>
</dbReference>
<protein>
    <submittedName>
        <fullName evidence="2">H repeat-associated putative transposase YhhI</fullName>
    </submittedName>
</protein>
<dbReference type="EMBL" id="CASHTH010001890">
    <property type="protein sequence ID" value="CAI8021364.1"/>
    <property type="molecule type" value="Genomic_DNA"/>
</dbReference>
<evidence type="ECO:0000313" key="2">
    <source>
        <dbReference type="EMBL" id="CAI8021364.1"/>
    </source>
</evidence>
<comment type="caution">
    <text evidence="2">The sequence shown here is derived from an EMBL/GenBank/DDBJ whole genome shotgun (WGS) entry which is preliminary data.</text>
</comment>
<proteinExistence type="predicted"/>
<reference evidence="2" key="1">
    <citation type="submission" date="2023-03" db="EMBL/GenBank/DDBJ databases">
        <authorList>
            <person name="Steffen K."/>
            <person name="Cardenas P."/>
        </authorList>
    </citation>
    <scope>NUCLEOTIDE SEQUENCE</scope>
</reference>
<gene>
    <name evidence="2" type="ORF">GBAR_LOCUS12681</name>
</gene>
<dbReference type="PANTHER" id="PTHR30298:SF0">
    <property type="entry name" value="PROTEIN YBFL-RELATED"/>
    <property type="match status" value="1"/>
</dbReference>
<dbReference type="PANTHER" id="PTHR30298">
    <property type="entry name" value="H REPEAT-ASSOCIATED PREDICTED TRANSPOSASE"/>
    <property type="match status" value="1"/>
</dbReference>
<organism evidence="2 3">
    <name type="scientific">Geodia barretti</name>
    <name type="common">Barrett's horny sponge</name>
    <dbReference type="NCBI Taxonomy" id="519541"/>
    <lineage>
        <taxon>Eukaryota</taxon>
        <taxon>Metazoa</taxon>
        <taxon>Porifera</taxon>
        <taxon>Demospongiae</taxon>
        <taxon>Heteroscleromorpha</taxon>
        <taxon>Tetractinellida</taxon>
        <taxon>Astrophorina</taxon>
        <taxon>Geodiidae</taxon>
        <taxon>Geodia</taxon>
    </lineage>
</organism>
<name>A0AA35S1S1_GEOBA</name>
<dbReference type="Pfam" id="PF13808">
    <property type="entry name" value="DDE_Tnp_1_assoc"/>
    <property type="match status" value="1"/>
</dbReference>
<feature type="domain" description="H repeat-associated protein N-terminal" evidence="1">
    <location>
        <begin position="2"/>
        <end position="63"/>
    </location>
</feature>